<gene>
    <name evidence="1" type="ORF">ACH407_28935</name>
</gene>
<sequence length="238" mass="26849">MDWAQMRDCWFDVDRVPKLLERVEREDDTEAWKELGYRLVLEHDLVSPASFAALPDLVRIAPRSAEARSLAGWILERAAGQHGCDDLLADCADAIKEFRMVLDRHLRSRPTDYLVSFRALLAVEEEYHWANALEGFTDDINHVDCPHCGVAVMIVIGDFGHYSQVWVGGEEVRRNLRPAVAEELNGTGRWMHQIAVRDGQEVFAIGIAHLFGKAECPNCASVFSIAAEYTSANRPVMR</sequence>
<proteinExistence type="predicted"/>
<dbReference type="RefSeq" id="WP_398711963.1">
    <property type="nucleotide sequence ID" value="NZ_JBIRUI010000015.1"/>
</dbReference>
<comment type="caution">
    <text evidence="1">The sequence shown here is derived from an EMBL/GenBank/DDBJ whole genome shotgun (WGS) entry which is preliminary data.</text>
</comment>
<accession>A0ABW7UD35</accession>
<dbReference type="Proteomes" id="UP001611339">
    <property type="component" value="Unassembled WGS sequence"/>
</dbReference>
<evidence type="ECO:0000313" key="2">
    <source>
        <dbReference type="Proteomes" id="UP001611339"/>
    </source>
</evidence>
<reference evidence="1 2" key="1">
    <citation type="submission" date="2024-10" db="EMBL/GenBank/DDBJ databases">
        <title>The Natural Products Discovery Center: Release of the First 8490 Sequenced Strains for Exploring Actinobacteria Biosynthetic Diversity.</title>
        <authorList>
            <person name="Kalkreuter E."/>
            <person name="Kautsar S.A."/>
            <person name="Yang D."/>
            <person name="Bader C.D."/>
            <person name="Teijaro C.N."/>
            <person name="Fluegel L."/>
            <person name="Davis C.M."/>
            <person name="Simpson J.R."/>
            <person name="Lauterbach L."/>
            <person name="Steele A.D."/>
            <person name="Gui C."/>
            <person name="Meng S."/>
            <person name="Li G."/>
            <person name="Viehrig K."/>
            <person name="Ye F."/>
            <person name="Su P."/>
            <person name="Kiefer A.F."/>
            <person name="Nichols A."/>
            <person name="Cepeda A.J."/>
            <person name="Yan W."/>
            <person name="Fan B."/>
            <person name="Jiang Y."/>
            <person name="Adhikari A."/>
            <person name="Zheng C.-J."/>
            <person name="Schuster L."/>
            <person name="Cowan T.M."/>
            <person name="Smanski M.J."/>
            <person name="Chevrette M.G."/>
            <person name="De Carvalho L.P.S."/>
            <person name="Shen B."/>
        </authorList>
    </citation>
    <scope>NUCLEOTIDE SEQUENCE [LARGE SCALE GENOMIC DNA]</scope>
    <source>
        <strain evidence="1 2">NPDC020602</strain>
    </source>
</reference>
<organism evidence="1 2">
    <name type="scientific">Streptomyces litmocidini</name>
    <dbReference type="NCBI Taxonomy" id="67318"/>
    <lineage>
        <taxon>Bacteria</taxon>
        <taxon>Bacillati</taxon>
        <taxon>Actinomycetota</taxon>
        <taxon>Actinomycetes</taxon>
        <taxon>Kitasatosporales</taxon>
        <taxon>Streptomycetaceae</taxon>
        <taxon>Streptomyces</taxon>
    </lineage>
</organism>
<name>A0ABW7UD35_9ACTN</name>
<evidence type="ECO:0000313" key="1">
    <source>
        <dbReference type="EMBL" id="MFI1717573.1"/>
    </source>
</evidence>
<protein>
    <submittedName>
        <fullName evidence="1">Uncharacterized protein</fullName>
    </submittedName>
</protein>
<dbReference type="EMBL" id="JBIRUI010000015">
    <property type="protein sequence ID" value="MFI1717573.1"/>
    <property type="molecule type" value="Genomic_DNA"/>
</dbReference>
<keyword evidence="2" id="KW-1185">Reference proteome</keyword>